<evidence type="ECO:0000313" key="2">
    <source>
        <dbReference type="Proteomes" id="UP001206925"/>
    </source>
</evidence>
<accession>A0AAD5BUK1</accession>
<gene>
    <name evidence="1" type="ORF">M8C21_009484</name>
</gene>
<sequence length="49" mass="6001">MRHMETWVGITKEKWNRSFPLETREKKAKLNLLRKRYAVRLMLFAANTH</sequence>
<keyword evidence="2" id="KW-1185">Reference proteome</keyword>
<reference evidence="1" key="1">
    <citation type="submission" date="2022-06" db="EMBL/GenBank/DDBJ databases">
        <title>Uncovering the hologenomic basis of an extraordinary plant invasion.</title>
        <authorList>
            <person name="Bieker V.C."/>
            <person name="Martin M.D."/>
            <person name="Gilbert T."/>
            <person name="Hodgins K."/>
            <person name="Battlay P."/>
            <person name="Petersen B."/>
            <person name="Wilson J."/>
        </authorList>
    </citation>
    <scope>NUCLEOTIDE SEQUENCE</scope>
    <source>
        <strain evidence="1">AA19_3_7</strain>
        <tissue evidence="1">Leaf</tissue>
    </source>
</reference>
<organism evidence="1 2">
    <name type="scientific">Ambrosia artemisiifolia</name>
    <name type="common">Common ragweed</name>
    <dbReference type="NCBI Taxonomy" id="4212"/>
    <lineage>
        <taxon>Eukaryota</taxon>
        <taxon>Viridiplantae</taxon>
        <taxon>Streptophyta</taxon>
        <taxon>Embryophyta</taxon>
        <taxon>Tracheophyta</taxon>
        <taxon>Spermatophyta</taxon>
        <taxon>Magnoliopsida</taxon>
        <taxon>eudicotyledons</taxon>
        <taxon>Gunneridae</taxon>
        <taxon>Pentapetalae</taxon>
        <taxon>asterids</taxon>
        <taxon>campanulids</taxon>
        <taxon>Asterales</taxon>
        <taxon>Asteraceae</taxon>
        <taxon>Asteroideae</taxon>
        <taxon>Heliantheae alliance</taxon>
        <taxon>Heliantheae</taxon>
        <taxon>Ambrosia</taxon>
    </lineage>
</organism>
<dbReference type="Proteomes" id="UP001206925">
    <property type="component" value="Unassembled WGS sequence"/>
</dbReference>
<proteinExistence type="predicted"/>
<comment type="caution">
    <text evidence="1">The sequence shown here is derived from an EMBL/GenBank/DDBJ whole genome shotgun (WGS) entry which is preliminary data.</text>
</comment>
<dbReference type="AlphaFoldDB" id="A0AAD5BUK1"/>
<dbReference type="EMBL" id="JAMZMK010010891">
    <property type="protein sequence ID" value="KAI7729901.1"/>
    <property type="molecule type" value="Genomic_DNA"/>
</dbReference>
<name>A0AAD5BUK1_AMBAR</name>
<evidence type="ECO:0000313" key="1">
    <source>
        <dbReference type="EMBL" id="KAI7729901.1"/>
    </source>
</evidence>
<protein>
    <submittedName>
        <fullName evidence="1">Uncharacterized protein</fullName>
    </submittedName>
</protein>